<dbReference type="PANTHER" id="PTHR35936:SF17">
    <property type="entry name" value="ARGININE-BINDING EXTRACELLULAR PROTEIN ARTP"/>
    <property type="match status" value="1"/>
</dbReference>
<keyword evidence="9" id="KW-1185">Reference proteome</keyword>
<feature type="chain" id="PRO_5046665641" evidence="5">
    <location>
        <begin position="23"/>
        <end position="252"/>
    </location>
</feature>
<dbReference type="SUPFAM" id="SSF53850">
    <property type="entry name" value="Periplasmic binding protein-like II"/>
    <property type="match status" value="1"/>
</dbReference>
<accession>A0ABT7QML8</accession>
<dbReference type="InterPro" id="IPR001320">
    <property type="entry name" value="Iontro_rcpt_C"/>
</dbReference>
<feature type="domain" description="Ionotropic glutamate receptor C-terminal" evidence="7">
    <location>
        <begin position="24"/>
        <end position="247"/>
    </location>
</feature>
<evidence type="ECO:0000313" key="9">
    <source>
        <dbReference type="Proteomes" id="UP001168167"/>
    </source>
</evidence>
<dbReference type="Gene3D" id="3.40.190.10">
    <property type="entry name" value="Periplasmic binding protein-like II"/>
    <property type="match status" value="2"/>
</dbReference>
<dbReference type="Pfam" id="PF00497">
    <property type="entry name" value="SBP_bac_3"/>
    <property type="match status" value="1"/>
</dbReference>
<feature type="domain" description="Solute-binding protein family 3/N-terminal" evidence="6">
    <location>
        <begin position="24"/>
        <end position="248"/>
    </location>
</feature>
<evidence type="ECO:0000256" key="5">
    <source>
        <dbReference type="SAM" id="SignalP"/>
    </source>
</evidence>
<reference evidence="8" key="2">
    <citation type="journal article" date="2023" name="Microbiome">
        <title>Synthase-selected sorting approach identifies a beta-lactone synthase in a nudibranch symbiotic bacterium.</title>
        <authorList>
            <person name="Dzunkova M."/>
            <person name="La Clair J.J."/>
            <person name="Tyml T."/>
            <person name="Doud D."/>
            <person name="Schulz F."/>
            <person name="Piquer-Esteban S."/>
            <person name="Porcel Sanchis D."/>
            <person name="Osborn A."/>
            <person name="Robinson D."/>
            <person name="Louie K.B."/>
            <person name="Bowen B.P."/>
            <person name="Bowers R.M."/>
            <person name="Lee J."/>
            <person name="Arnau V."/>
            <person name="Diaz-Villanueva W."/>
            <person name="Stepanauskas R."/>
            <person name="Gosliner T."/>
            <person name="Date S.V."/>
            <person name="Northen T.R."/>
            <person name="Cheng J.F."/>
            <person name="Burkart M.D."/>
            <person name="Woyke T."/>
        </authorList>
    </citation>
    <scope>NUCLEOTIDE SEQUENCE</scope>
    <source>
        <strain evidence="8">Df01</strain>
    </source>
</reference>
<evidence type="ECO:0000256" key="3">
    <source>
        <dbReference type="ARBA" id="ARBA00022729"/>
    </source>
</evidence>
<evidence type="ECO:0000256" key="4">
    <source>
        <dbReference type="RuleBase" id="RU003744"/>
    </source>
</evidence>
<dbReference type="PANTHER" id="PTHR35936">
    <property type="entry name" value="MEMBRANE-BOUND LYTIC MUREIN TRANSGLYCOSYLASE F"/>
    <property type="match status" value="1"/>
</dbReference>
<dbReference type="SMART" id="SM00062">
    <property type="entry name" value="PBPb"/>
    <property type="match status" value="1"/>
</dbReference>
<comment type="caution">
    <text evidence="8">The sequence shown here is derived from an EMBL/GenBank/DDBJ whole genome shotgun (WGS) entry which is preliminary data.</text>
</comment>
<dbReference type="SMART" id="SM00079">
    <property type="entry name" value="PBPe"/>
    <property type="match status" value="1"/>
</dbReference>
<protein>
    <submittedName>
        <fullName evidence="8">Transporter substrate-binding domain-containing protein</fullName>
    </submittedName>
</protein>
<evidence type="ECO:0000256" key="1">
    <source>
        <dbReference type="ARBA" id="ARBA00004196"/>
    </source>
</evidence>
<gene>
    <name evidence="8" type="ORF">NQX30_06050</name>
</gene>
<feature type="signal peptide" evidence="5">
    <location>
        <begin position="1"/>
        <end position="22"/>
    </location>
</feature>
<dbReference type="PROSITE" id="PS01039">
    <property type="entry name" value="SBP_BACTERIAL_3"/>
    <property type="match status" value="1"/>
</dbReference>
<evidence type="ECO:0000259" key="6">
    <source>
        <dbReference type="SMART" id="SM00062"/>
    </source>
</evidence>
<name>A0ABT7QML8_9GAMM</name>
<comment type="subcellular location">
    <subcellularLocation>
        <location evidence="1">Cell envelope</location>
    </subcellularLocation>
</comment>
<dbReference type="EMBL" id="JANQAO010000003">
    <property type="protein sequence ID" value="MDM5147929.1"/>
    <property type="molecule type" value="Genomic_DNA"/>
</dbReference>
<comment type="similarity">
    <text evidence="2 4">Belongs to the bacterial solute-binding protein 3 family.</text>
</comment>
<sequence>MKNPIVAILTAFFILLSPTATAADLRIGVEGAYPPFSAVDEKGELVGFDIDIAKALCFEMRMSCDLVQQDWDGIIPALEAKKYDAIIASMSDTEERREKVDFTEHYYKDGAKFVRKKGSNVKVSYKGLADKTVGVQRGTVTDSFITEEFEGAVIKRYDTLENAHLDLTQGRLDLVLADQFVQQDWVNKNSDEYETTGATYTNSEYFGNISIAVRKGEDELREKINAAIKAIRENGAYKEINDKYFSFDIYGR</sequence>
<organism evidence="8 9">
    <name type="scientific">Candidatus Doriopsillibacter californiensis</name>
    <dbReference type="NCBI Taxonomy" id="2970740"/>
    <lineage>
        <taxon>Bacteria</taxon>
        <taxon>Pseudomonadati</taxon>
        <taxon>Pseudomonadota</taxon>
        <taxon>Gammaproteobacteria</taxon>
        <taxon>Candidatus Tethybacterales</taxon>
        <taxon>Candidatus Persebacteraceae</taxon>
        <taxon>Candidatus Doriopsillibacter</taxon>
    </lineage>
</organism>
<proteinExistence type="inferred from homology"/>
<evidence type="ECO:0000313" key="8">
    <source>
        <dbReference type="EMBL" id="MDM5147929.1"/>
    </source>
</evidence>
<keyword evidence="3 5" id="KW-0732">Signal</keyword>
<reference evidence="8" key="1">
    <citation type="submission" date="2022-08" db="EMBL/GenBank/DDBJ databases">
        <authorList>
            <person name="Dzunkova M."/>
            <person name="La Clair J."/>
            <person name="Tyml T."/>
            <person name="Doud D."/>
            <person name="Schulz F."/>
            <person name="Piquer S."/>
            <person name="Porcel Sanchis D."/>
            <person name="Osborn A."/>
            <person name="Robinson D."/>
            <person name="Louie K.B."/>
            <person name="Bowen B.P."/>
            <person name="Bowers R."/>
            <person name="Lee J."/>
            <person name="Arnau Llombart V."/>
            <person name="Diaz Villanueva W."/>
            <person name="Gosliner T."/>
            <person name="Northen T."/>
            <person name="Cheng J.-F."/>
            <person name="Burkart M.D."/>
            <person name="Woyke T."/>
        </authorList>
    </citation>
    <scope>NUCLEOTIDE SEQUENCE</scope>
    <source>
        <strain evidence="8">Df01</strain>
    </source>
</reference>
<evidence type="ECO:0000259" key="7">
    <source>
        <dbReference type="SMART" id="SM00079"/>
    </source>
</evidence>
<evidence type="ECO:0000256" key="2">
    <source>
        <dbReference type="ARBA" id="ARBA00010333"/>
    </source>
</evidence>
<dbReference type="InterPro" id="IPR001638">
    <property type="entry name" value="Solute-binding_3/MltF_N"/>
</dbReference>
<dbReference type="Proteomes" id="UP001168167">
    <property type="component" value="Unassembled WGS sequence"/>
</dbReference>
<dbReference type="InterPro" id="IPR018313">
    <property type="entry name" value="SBP_3_CS"/>
</dbReference>